<reference evidence="4" key="1">
    <citation type="submission" date="2021-03" db="EMBL/GenBank/DDBJ databases">
        <authorList>
            <person name="Lu T."/>
            <person name="Wang Q."/>
            <person name="Han X."/>
        </authorList>
    </citation>
    <scope>NUCLEOTIDE SEQUENCE</scope>
    <source>
        <strain evidence="4">WQ 2009</strain>
    </source>
</reference>
<dbReference type="GO" id="GO:0005886">
    <property type="term" value="C:plasma membrane"/>
    <property type="evidence" value="ECO:0007669"/>
    <property type="project" value="UniProtKB-SubCell"/>
</dbReference>
<dbReference type="Gene3D" id="1.20.1600.10">
    <property type="entry name" value="Outer membrane efflux proteins (OEP)"/>
    <property type="match status" value="1"/>
</dbReference>
<proteinExistence type="inferred from homology"/>
<dbReference type="PROSITE" id="PS51257">
    <property type="entry name" value="PROKAR_LIPOPROTEIN"/>
    <property type="match status" value="1"/>
</dbReference>
<evidence type="ECO:0000256" key="3">
    <source>
        <dbReference type="SAM" id="Coils"/>
    </source>
</evidence>
<dbReference type="AlphaFoldDB" id="A0A8T4HDD8"/>
<dbReference type="InterPro" id="IPR010131">
    <property type="entry name" value="MdtP/NodT-like"/>
</dbReference>
<dbReference type="GO" id="GO:0015562">
    <property type="term" value="F:efflux transmembrane transporter activity"/>
    <property type="evidence" value="ECO:0007669"/>
    <property type="project" value="InterPro"/>
</dbReference>
<keyword evidence="2" id="KW-0472">Membrane</keyword>
<dbReference type="Proteomes" id="UP000679691">
    <property type="component" value="Unassembled WGS sequence"/>
</dbReference>
<evidence type="ECO:0000256" key="1">
    <source>
        <dbReference type="ARBA" id="ARBA00007613"/>
    </source>
</evidence>
<keyword evidence="2" id="KW-0564">Palmitate</keyword>
<gene>
    <name evidence="4" type="ORF">J5U18_12265</name>
</gene>
<dbReference type="SUPFAM" id="SSF56954">
    <property type="entry name" value="Outer membrane efflux proteins (OEP)"/>
    <property type="match status" value="1"/>
</dbReference>
<comment type="caution">
    <text evidence="4">The sequence shown here is derived from an EMBL/GenBank/DDBJ whole genome shotgun (WGS) entry which is preliminary data.</text>
</comment>
<dbReference type="Pfam" id="PF02321">
    <property type="entry name" value="OEP"/>
    <property type="match status" value="2"/>
</dbReference>
<sequence>MNKIRKYQYTGVALFIVSIAACKPIEVIQRTESKAVPTQFNSTADSSQNSGKLAWDAYFTDTNLQGLINQALQNNQELNIILQEIAQSRNEVTGKKGEYLPTVGAKVGAAVDKVSRYTNIGAMEATTDIVPGKEMPEPVFDLGVGIQAQWETDIWGKLRNATKAQVQRYLASIEGKNFMTTNLIAEIANSYYELLALDNELIVLNENIKIQQNAYLVVNDLKQNARSNKLAVKRFEAQILNTQGLQYAIKQQIVETENRINYLVGRFPQPVARDYNAFDTLIPPLVFTGIPADLLENRPDIKQAAYELAAAKLDIKSAKARFYPSLDLTAGLGFRAFDPTYLIKPEAYLANLVGELTAPLINKRAINAAYSNANARQIQAVYNYEQKILNAYIEVTNQLSKIQNLASSVAIKTNEVNALTESVGIANDLFKYARADYMEVLLTQRDALESKFDLVEKKVSQLKASVSIYKALGGGWDHKDLPPADLKNY</sequence>
<feature type="coiled-coil region" evidence="3">
    <location>
        <begin position="438"/>
        <end position="465"/>
    </location>
</feature>
<keyword evidence="2" id="KW-0812">Transmembrane</keyword>
<evidence type="ECO:0000256" key="2">
    <source>
        <dbReference type="RuleBase" id="RU362097"/>
    </source>
</evidence>
<accession>A0A8T4HDD8</accession>
<keyword evidence="2" id="KW-1134">Transmembrane beta strand</keyword>
<dbReference type="NCBIfam" id="TIGR01845">
    <property type="entry name" value="outer_NodT"/>
    <property type="match status" value="1"/>
</dbReference>
<dbReference type="Gene3D" id="2.20.200.10">
    <property type="entry name" value="Outer membrane efflux proteins (OEP)"/>
    <property type="match status" value="1"/>
</dbReference>
<organism evidence="4 5">
    <name type="scientific">Rhinopithecimicrobium faecis</name>
    <dbReference type="NCBI Taxonomy" id="2820698"/>
    <lineage>
        <taxon>Bacteria</taxon>
        <taxon>Pseudomonadati</taxon>
        <taxon>Bacteroidota</taxon>
        <taxon>Sphingobacteriia</taxon>
        <taxon>Sphingobacteriales</taxon>
        <taxon>Sphingobacteriaceae</taxon>
        <taxon>Rhinopithecimicrobium</taxon>
    </lineage>
</organism>
<keyword evidence="5" id="KW-1185">Reference proteome</keyword>
<keyword evidence="2" id="KW-0449">Lipoprotein</keyword>
<comment type="subcellular location">
    <subcellularLocation>
        <location evidence="2">Cell membrane</location>
        <topology evidence="2">Lipid-anchor</topology>
    </subcellularLocation>
</comment>
<name>A0A8T4HDD8_9SPHI</name>
<dbReference type="EMBL" id="JAGKSB010000016">
    <property type="protein sequence ID" value="MBP3944315.1"/>
    <property type="molecule type" value="Genomic_DNA"/>
</dbReference>
<protein>
    <submittedName>
        <fullName evidence="4">TolC family protein</fullName>
    </submittedName>
</protein>
<dbReference type="PANTHER" id="PTHR30203:SF30">
    <property type="entry name" value="OUTER MEMBRANE PROTEIN-RELATED"/>
    <property type="match status" value="1"/>
</dbReference>
<evidence type="ECO:0000313" key="4">
    <source>
        <dbReference type="EMBL" id="MBP3944315.1"/>
    </source>
</evidence>
<dbReference type="InterPro" id="IPR003423">
    <property type="entry name" value="OMP_efflux"/>
</dbReference>
<comment type="similarity">
    <text evidence="1 2">Belongs to the outer membrane factor (OMF) (TC 1.B.17) family.</text>
</comment>
<keyword evidence="3" id="KW-0175">Coiled coil</keyword>
<evidence type="ECO:0000313" key="5">
    <source>
        <dbReference type="Proteomes" id="UP000679691"/>
    </source>
</evidence>
<dbReference type="PANTHER" id="PTHR30203">
    <property type="entry name" value="OUTER MEMBRANE CATION EFFLUX PROTEIN"/>
    <property type="match status" value="1"/>
</dbReference>